<dbReference type="Proteomes" id="UP000245207">
    <property type="component" value="Unassembled WGS sequence"/>
</dbReference>
<dbReference type="STRING" id="35608.A0A2U1PTQ5"/>
<dbReference type="InterPro" id="IPR013955">
    <property type="entry name" value="Rep_factor-A_C"/>
</dbReference>
<dbReference type="AlphaFoldDB" id="A0A2U1PTQ5"/>
<dbReference type="GO" id="GO:0004386">
    <property type="term" value="F:helicase activity"/>
    <property type="evidence" value="ECO:0007669"/>
    <property type="project" value="UniProtKB-KW"/>
</dbReference>
<reference evidence="3 4" key="1">
    <citation type="journal article" date="2018" name="Mol. Plant">
        <title>The genome of Artemisia annua provides insight into the evolution of Asteraceae family and artemisinin biosynthesis.</title>
        <authorList>
            <person name="Shen Q."/>
            <person name="Zhang L."/>
            <person name="Liao Z."/>
            <person name="Wang S."/>
            <person name="Yan T."/>
            <person name="Shi P."/>
            <person name="Liu M."/>
            <person name="Fu X."/>
            <person name="Pan Q."/>
            <person name="Wang Y."/>
            <person name="Lv Z."/>
            <person name="Lu X."/>
            <person name="Zhang F."/>
            <person name="Jiang W."/>
            <person name="Ma Y."/>
            <person name="Chen M."/>
            <person name="Hao X."/>
            <person name="Li L."/>
            <person name="Tang Y."/>
            <person name="Lv G."/>
            <person name="Zhou Y."/>
            <person name="Sun X."/>
            <person name="Brodelius P.E."/>
            <person name="Rose J.K.C."/>
            <person name="Tang K."/>
        </authorList>
    </citation>
    <scope>NUCLEOTIDE SEQUENCE [LARGE SCALE GENOMIC DNA]</scope>
    <source>
        <strain evidence="4">cv. Huhao1</strain>
        <tissue evidence="3">Leaf</tissue>
    </source>
</reference>
<keyword evidence="4" id="KW-1185">Reference proteome</keyword>
<dbReference type="Pfam" id="PF08646">
    <property type="entry name" value="Rep_fac-A_C"/>
    <property type="match status" value="1"/>
</dbReference>
<keyword evidence="3" id="KW-0067">ATP-binding</keyword>
<evidence type="ECO:0000259" key="2">
    <source>
        <dbReference type="Pfam" id="PF08646"/>
    </source>
</evidence>
<feature type="region of interest" description="Disordered" evidence="1">
    <location>
        <begin position="742"/>
        <end position="771"/>
    </location>
</feature>
<feature type="region of interest" description="Disordered" evidence="1">
    <location>
        <begin position="697"/>
        <end position="721"/>
    </location>
</feature>
<organism evidence="3 4">
    <name type="scientific">Artemisia annua</name>
    <name type="common">Sweet wormwood</name>
    <dbReference type="NCBI Taxonomy" id="35608"/>
    <lineage>
        <taxon>Eukaryota</taxon>
        <taxon>Viridiplantae</taxon>
        <taxon>Streptophyta</taxon>
        <taxon>Embryophyta</taxon>
        <taxon>Tracheophyta</taxon>
        <taxon>Spermatophyta</taxon>
        <taxon>Magnoliopsida</taxon>
        <taxon>eudicotyledons</taxon>
        <taxon>Gunneridae</taxon>
        <taxon>Pentapetalae</taxon>
        <taxon>asterids</taxon>
        <taxon>campanulids</taxon>
        <taxon>Asterales</taxon>
        <taxon>Asteraceae</taxon>
        <taxon>Asteroideae</taxon>
        <taxon>Anthemideae</taxon>
        <taxon>Artemisiinae</taxon>
        <taxon>Artemisia</taxon>
    </lineage>
</organism>
<keyword evidence="3" id="KW-0347">Helicase</keyword>
<dbReference type="Gene3D" id="2.40.50.140">
    <property type="entry name" value="Nucleic acid-binding proteins"/>
    <property type="match status" value="1"/>
</dbReference>
<keyword evidence="3" id="KW-0547">Nucleotide-binding</keyword>
<feature type="compositionally biased region" description="Basic and acidic residues" evidence="1">
    <location>
        <begin position="697"/>
        <end position="707"/>
    </location>
</feature>
<feature type="domain" description="Replication factor A C-terminal" evidence="2">
    <location>
        <begin position="567"/>
        <end position="682"/>
    </location>
</feature>
<feature type="compositionally biased region" description="Polar residues" evidence="1">
    <location>
        <begin position="759"/>
        <end position="771"/>
    </location>
</feature>
<sequence>MAGNGSNLNATGSSGAITTGASRDSTLKPVSNPKEGYEDPVFGTYFNSHTKDASNEGMGFFPTFSTNSVNVNVEYPSLPTGDGVRVSTNAGSRCRRELPKILLSSRRERRRFRRDYHRHSPEKTAEIWWIGRPVASSATEVGVNAPRQAEVEAQMETKRRRDFVWEPTRQTLLKHLIKDKHFLDNIRAYNQMFSMTLFGAEIDDSVNDGRGPYVFKISGEIHHWIGTICPTNINEPKFMQLYVYDTQNEVANRMKPFGGKDGSQLKAEIVQSLIQILDDNNELVRTFRTAREKFNEPNVTEFKIQLYNVVGTHEYQLPSSGTLGAIVFESGANSQTDYDVIIEYKDRDPQRINKLHSSYMSLQYPLLFVYGQPGYKTKMTLTGVHANRKRNKLSMNMYYKYQLHERVLGLFTRVKSEVMMTDSKIVPIQQPDKKKLMQVEVTIKELHYIGCYISSGKAGTIGDPNKDQMVIRKVEIQNLNRISIELTLWDDLAEKFEKDKIDALEKLVIIAVSSCKVSRYKKLFNLNPPLEIVRQPYEDKEQEKLRNRFPLSVLLQQTPKMYEGVRFTCEGTLTSINASRDWYYPSCTTCSLKAEYNDGIFDCKVHGSLEYPSYRYNFKANLTDNTATTTITFFTPKANDIVGIDCNSLVASLANTDPRTIPEKIQQIVGKRHIFQFQYKTSSKQLQPEFIFSELLDKPDTPKEIADKPSGSGTIQDIPQQTQPTAVIGYLPAPAESTEIQATQVTAKQEQHPQGEVQPIQSEQRNPAEQQNNPAFVDKIAQQTVYPHTATKSNQGKQPVTEFPGDTPPTLENTLAKQSSKESPTDTKKSTSAKRALFQEKANDGKKKKE</sequence>
<protein>
    <submittedName>
        <fullName evidence="3">Helitron helicase-like domain-containing protein</fullName>
    </submittedName>
</protein>
<comment type="caution">
    <text evidence="3">The sequence shown here is derived from an EMBL/GenBank/DDBJ whole genome shotgun (WGS) entry which is preliminary data.</text>
</comment>
<evidence type="ECO:0000313" key="4">
    <source>
        <dbReference type="Proteomes" id="UP000245207"/>
    </source>
</evidence>
<feature type="region of interest" description="Disordered" evidence="1">
    <location>
        <begin position="785"/>
        <end position="850"/>
    </location>
</feature>
<keyword evidence="3" id="KW-0378">Hydrolase</keyword>
<feature type="region of interest" description="Disordered" evidence="1">
    <location>
        <begin position="1"/>
        <end position="35"/>
    </location>
</feature>
<accession>A0A2U1PTQ5</accession>
<feature type="compositionally biased region" description="Polar residues" evidence="1">
    <location>
        <begin position="1"/>
        <end position="24"/>
    </location>
</feature>
<feature type="compositionally biased region" description="Basic and acidic residues" evidence="1">
    <location>
        <begin position="819"/>
        <end position="829"/>
    </location>
</feature>
<feature type="compositionally biased region" description="Basic and acidic residues" evidence="1">
    <location>
        <begin position="837"/>
        <end position="850"/>
    </location>
</feature>
<proteinExistence type="predicted"/>
<dbReference type="SUPFAM" id="SSF50249">
    <property type="entry name" value="Nucleic acid-binding proteins"/>
    <property type="match status" value="2"/>
</dbReference>
<evidence type="ECO:0000313" key="3">
    <source>
        <dbReference type="EMBL" id="PWA89105.1"/>
    </source>
</evidence>
<feature type="compositionally biased region" description="Polar residues" evidence="1">
    <location>
        <begin position="785"/>
        <end position="798"/>
    </location>
</feature>
<evidence type="ECO:0000256" key="1">
    <source>
        <dbReference type="SAM" id="MobiDB-lite"/>
    </source>
</evidence>
<dbReference type="EMBL" id="PKPP01000749">
    <property type="protein sequence ID" value="PWA89105.1"/>
    <property type="molecule type" value="Genomic_DNA"/>
</dbReference>
<gene>
    <name evidence="3" type="ORF">CTI12_AA115130</name>
</gene>
<dbReference type="PANTHER" id="PTHR45786:SF74">
    <property type="entry name" value="ATP-DEPENDENT DNA HELICASE"/>
    <property type="match status" value="1"/>
</dbReference>
<dbReference type="InterPro" id="IPR012340">
    <property type="entry name" value="NA-bd_OB-fold"/>
</dbReference>
<name>A0A2U1PTQ5_ARTAN</name>
<dbReference type="PANTHER" id="PTHR45786">
    <property type="entry name" value="DNA BINDING PROTEIN-LIKE"/>
    <property type="match status" value="1"/>
</dbReference>